<dbReference type="PROSITE" id="PS51257">
    <property type="entry name" value="PROKAR_LIPOPROTEIN"/>
    <property type="match status" value="1"/>
</dbReference>
<comment type="subcellular location">
    <subcellularLocation>
        <location evidence="1">Membrane</location>
        <topology evidence="1">Multi-pass membrane protein</topology>
    </subcellularLocation>
</comment>
<dbReference type="EMBL" id="CP014223">
    <property type="protein sequence ID" value="AMJ40000.1"/>
    <property type="molecule type" value="Genomic_DNA"/>
</dbReference>
<feature type="domain" description="EamA" evidence="7">
    <location>
        <begin position="7"/>
        <end position="147"/>
    </location>
</feature>
<dbReference type="InterPro" id="IPR000620">
    <property type="entry name" value="EamA_dom"/>
</dbReference>
<protein>
    <submittedName>
        <fullName evidence="8">Inner membrane transporter YicL</fullName>
    </submittedName>
    <submittedName>
        <fullName evidence="9">Threonine/homoserine efflux transporter RhtA</fullName>
    </submittedName>
</protein>
<keyword evidence="3 6" id="KW-0812">Transmembrane</keyword>
<comment type="similarity">
    <text evidence="2">Belongs to the EamA transporter family.</text>
</comment>
<evidence type="ECO:0000256" key="4">
    <source>
        <dbReference type="ARBA" id="ARBA00022989"/>
    </source>
</evidence>
<dbReference type="Proteomes" id="UP000068026">
    <property type="component" value="Chromosome"/>
</dbReference>
<feature type="domain" description="EamA" evidence="7">
    <location>
        <begin position="160"/>
        <end position="292"/>
    </location>
</feature>
<evidence type="ECO:0000313" key="9">
    <source>
        <dbReference type="EMBL" id="SHE78310.1"/>
    </source>
</evidence>
<dbReference type="SUPFAM" id="SSF103481">
    <property type="entry name" value="Multidrug resistance efflux transporter EmrE"/>
    <property type="match status" value="2"/>
</dbReference>
<feature type="transmembrane region" description="Helical" evidence="6">
    <location>
        <begin position="251"/>
        <end position="272"/>
    </location>
</feature>
<reference evidence="9" key="4">
    <citation type="submission" date="2016-11" db="EMBL/GenBank/DDBJ databases">
        <authorList>
            <person name="Varghese N."/>
            <person name="Submissions S."/>
        </authorList>
    </citation>
    <scope>NUCLEOTIDE SEQUENCE</scope>
    <source>
        <strain evidence="9">DSM 1682</strain>
    </source>
</reference>
<evidence type="ECO:0000259" key="7">
    <source>
        <dbReference type="Pfam" id="PF00892"/>
    </source>
</evidence>
<name>A0A110A6S1_ANAPI</name>
<evidence type="ECO:0000313" key="11">
    <source>
        <dbReference type="Proteomes" id="UP000184204"/>
    </source>
</evidence>
<dbReference type="PANTHER" id="PTHR32322">
    <property type="entry name" value="INNER MEMBRANE TRANSPORTER"/>
    <property type="match status" value="1"/>
</dbReference>
<evidence type="ECO:0000256" key="1">
    <source>
        <dbReference type="ARBA" id="ARBA00004141"/>
    </source>
</evidence>
<feature type="transmembrane region" description="Helical" evidence="6">
    <location>
        <begin position="101"/>
        <end position="121"/>
    </location>
</feature>
<reference evidence="8 10" key="1">
    <citation type="journal article" date="2016" name="Genome Announc.">
        <title>Complete Genome Sequence of the Amino Acid-Fermenting Clostridium propionicum X2 (DSM 1682).</title>
        <authorList>
            <person name="Poehlein A."/>
            <person name="Schlien K."/>
            <person name="Chowdhury N.P."/>
            <person name="Gottschalk G."/>
            <person name="Buckel W."/>
            <person name="Daniel R."/>
        </authorList>
    </citation>
    <scope>NUCLEOTIDE SEQUENCE [LARGE SCALE GENOMIC DNA]</scope>
    <source>
        <strain evidence="8 10">X2</strain>
    </source>
</reference>
<evidence type="ECO:0000256" key="5">
    <source>
        <dbReference type="ARBA" id="ARBA00023136"/>
    </source>
</evidence>
<gene>
    <name evidence="8" type="primary">yicL</name>
    <name evidence="8" type="ORF">CPRO_03910</name>
    <name evidence="9" type="ORF">SAMN02745151_01774</name>
</gene>
<sequence>MEGKKKAGILITLSGGICWGISGCFGQFLFVEKNITAEWLVAIRLIFAGVLLIIMGFVIQKEKMWEVFKNKADTKQLLIFSFLGMLMCQYTYFAAIQHSNAGTATVLQFLNPLIILAVVCVKGRRLPGKVELLGIMAALLGTFLLSTRGDIHNMSLTGTALFFGLSSALGAALYSLLSGDLMKKYGVYVVVGYGMLFAGIIMVPFVRPWNYPILWDLGTILGVLGVVVIGTAVAFSLFLKGVSLVGPFMGSLLGSIEPVTAIVVSVLFLGSVFHPVELVGFILILGTVFGLSFYSGKEEKEMIARETEKVYEVD</sequence>
<dbReference type="EMBL" id="FQUA01000007">
    <property type="protein sequence ID" value="SHE78310.1"/>
    <property type="molecule type" value="Genomic_DNA"/>
</dbReference>
<evidence type="ECO:0000256" key="6">
    <source>
        <dbReference type="SAM" id="Phobius"/>
    </source>
</evidence>
<dbReference type="InterPro" id="IPR037185">
    <property type="entry name" value="EmrE-like"/>
</dbReference>
<dbReference type="InterPro" id="IPR050638">
    <property type="entry name" value="AA-Vitamin_Transporters"/>
</dbReference>
<feature type="transmembrane region" description="Helical" evidence="6">
    <location>
        <begin position="130"/>
        <end position="147"/>
    </location>
</feature>
<dbReference type="Pfam" id="PF00892">
    <property type="entry name" value="EamA"/>
    <property type="match status" value="2"/>
</dbReference>
<feature type="transmembrane region" description="Helical" evidence="6">
    <location>
        <begin position="77"/>
        <end position="95"/>
    </location>
</feature>
<feature type="transmembrane region" description="Helical" evidence="6">
    <location>
        <begin position="7"/>
        <end position="30"/>
    </location>
</feature>
<feature type="transmembrane region" description="Helical" evidence="6">
    <location>
        <begin position="159"/>
        <end position="178"/>
    </location>
</feature>
<evidence type="ECO:0000256" key="3">
    <source>
        <dbReference type="ARBA" id="ARBA00022692"/>
    </source>
</evidence>
<feature type="transmembrane region" description="Helical" evidence="6">
    <location>
        <begin position="278"/>
        <end position="296"/>
    </location>
</feature>
<evidence type="ECO:0000256" key="2">
    <source>
        <dbReference type="ARBA" id="ARBA00007362"/>
    </source>
</evidence>
<reference evidence="11" key="3">
    <citation type="submission" date="2016-11" db="EMBL/GenBank/DDBJ databases">
        <authorList>
            <person name="Jaros S."/>
            <person name="Januszkiewicz K."/>
            <person name="Wedrychowicz H."/>
        </authorList>
    </citation>
    <scope>NUCLEOTIDE SEQUENCE [LARGE SCALE GENOMIC DNA]</scope>
    <source>
        <strain evidence="11">DSM 1682</strain>
    </source>
</reference>
<organism evidence="9 11">
    <name type="scientific">Anaerotignum propionicum DSM 1682</name>
    <dbReference type="NCBI Taxonomy" id="991789"/>
    <lineage>
        <taxon>Bacteria</taxon>
        <taxon>Bacillati</taxon>
        <taxon>Bacillota</taxon>
        <taxon>Clostridia</taxon>
        <taxon>Lachnospirales</taxon>
        <taxon>Anaerotignaceae</taxon>
        <taxon>Anaerotignum</taxon>
    </lineage>
</organism>
<reference evidence="10" key="2">
    <citation type="submission" date="2016-01" db="EMBL/GenBank/DDBJ databases">
        <authorList>
            <person name="Poehlein A."/>
            <person name="Schlien K."/>
            <person name="Gottschalk G."/>
            <person name="Buckel W."/>
            <person name="Daniel R."/>
        </authorList>
    </citation>
    <scope>NUCLEOTIDE SEQUENCE [LARGE SCALE GENOMIC DNA]</scope>
    <source>
        <strain evidence="10">X2</strain>
    </source>
</reference>
<dbReference type="AlphaFoldDB" id="A0A110A6S1"/>
<dbReference type="RefSeq" id="WP_066047240.1">
    <property type="nucleotide sequence ID" value="NZ_CP014223.1"/>
</dbReference>
<evidence type="ECO:0000313" key="8">
    <source>
        <dbReference type="EMBL" id="AMJ40000.1"/>
    </source>
</evidence>
<evidence type="ECO:0000313" key="10">
    <source>
        <dbReference type="Proteomes" id="UP000068026"/>
    </source>
</evidence>
<dbReference type="Proteomes" id="UP000184204">
    <property type="component" value="Unassembled WGS sequence"/>
</dbReference>
<proteinExistence type="inferred from homology"/>
<dbReference type="PANTHER" id="PTHR32322:SF2">
    <property type="entry name" value="EAMA DOMAIN-CONTAINING PROTEIN"/>
    <property type="match status" value="1"/>
</dbReference>
<feature type="transmembrane region" description="Helical" evidence="6">
    <location>
        <begin position="217"/>
        <end position="239"/>
    </location>
</feature>
<keyword evidence="5 6" id="KW-0472">Membrane</keyword>
<keyword evidence="10" id="KW-1185">Reference proteome</keyword>
<dbReference type="KEGG" id="cpro:CPRO_03910"/>
<dbReference type="GO" id="GO:0016020">
    <property type="term" value="C:membrane"/>
    <property type="evidence" value="ECO:0007669"/>
    <property type="project" value="UniProtKB-SubCell"/>
</dbReference>
<keyword evidence="4 6" id="KW-1133">Transmembrane helix</keyword>
<dbReference type="OrthoDB" id="9810818at2"/>
<accession>A0A110A6S1</accession>
<feature type="transmembrane region" description="Helical" evidence="6">
    <location>
        <begin position="185"/>
        <end position="205"/>
    </location>
</feature>
<feature type="transmembrane region" description="Helical" evidence="6">
    <location>
        <begin position="36"/>
        <end position="57"/>
    </location>
</feature>